<evidence type="ECO:0000313" key="3">
    <source>
        <dbReference type="Proteomes" id="UP000179283"/>
    </source>
</evidence>
<organism evidence="2 3">
    <name type="scientific">Candidatus Zambryskibacteria bacterium RIFCSPLOWO2_01_FULL_43_17</name>
    <dbReference type="NCBI Taxonomy" id="1802760"/>
    <lineage>
        <taxon>Bacteria</taxon>
        <taxon>Candidatus Zambryskiibacteriota</taxon>
    </lineage>
</organism>
<dbReference type="Proteomes" id="UP000179283">
    <property type="component" value="Unassembled WGS sequence"/>
</dbReference>
<dbReference type="GO" id="GO:0004527">
    <property type="term" value="F:exonuclease activity"/>
    <property type="evidence" value="ECO:0007669"/>
    <property type="project" value="UniProtKB-ARBA"/>
</dbReference>
<gene>
    <name evidence="2" type="ORF">A2920_03195</name>
</gene>
<dbReference type="EMBL" id="MHWD01000017">
    <property type="protein sequence ID" value="OHB03686.1"/>
    <property type="molecule type" value="Genomic_DNA"/>
</dbReference>
<proteinExistence type="predicted"/>
<dbReference type="SMART" id="SM00479">
    <property type="entry name" value="EXOIII"/>
    <property type="match status" value="1"/>
</dbReference>
<dbReference type="InterPro" id="IPR013520">
    <property type="entry name" value="Ribonucl_H"/>
</dbReference>
<comment type="caution">
    <text evidence="2">The sequence shown here is derived from an EMBL/GenBank/DDBJ whole genome shotgun (WGS) entry which is preliminary data.</text>
</comment>
<sequence length="198" mass="22501">MIVIDIETTGTNPFKHSILSLGAVDFRAPEVQFYEECRIWDGAKVEEEALAANGTKVEDLTDKSKQTEESLVKNFLTWLEERDDMRIAGQSVFFDRSFIESASARAGIPSKLSYRVIDLHSITFAHMIRRGIEPPVLNRKTNLNSDKIMEYVGIPAEPRPHIGLNGALWEAEAFSRLLYDKPLLTQFEKYPVPWISAQ</sequence>
<name>A0A1G2U2D8_9BACT</name>
<protein>
    <recommendedName>
        <fullName evidence="1">Exonuclease domain-containing protein</fullName>
    </recommendedName>
</protein>
<feature type="domain" description="Exonuclease" evidence="1">
    <location>
        <begin position="1"/>
        <end position="183"/>
    </location>
</feature>
<evidence type="ECO:0000259" key="1">
    <source>
        <dbReference type="SMART" id="SM00479"/>
    </source>
</evidence>
<dbReference type="CDD" id="cd06127">
    <property type="entry name" value="DEDDh"/>
    <property type="match status" value="1"/>
</dbReference>
<dbReference type="Pfam" id="PF00929">
    <property type="entry name" value="RNase_T"/>
    <property type="match status" value="1"/>
</dbReference>
<reference evidence="2 3" key="1">
    <citation type="journal article" date="2016" name="Nat. Commun.">
        <title>Thousands of microbial genomes shed light on interconnected biogeochemical processes in an aquifer system.</title>
        <authorList>
            <person name="Anantharaman K."/>
            <person name="Brown C.T."/>
            <person name="Hug L.A."/>
            <person name="Sharon I."/>
            <person name="Castelle C.J."/>
            <person name="Probst A.J."/>
            <person name="Thomas B.C."/>
            <person name="Singh A."/>
            <person name="Wilkins M.J."/>
            <person name="Karaoz U."/>
            <person name="Brodie E.L."/>
            <person name="Williams K.H."/>
            <person name="Hubbard S.S."/>
            <person name="Banfield J.F."/>
        </authorList>
    </citation>
    <scope>NUCLEOTIDE SEQUENCE [LARGE SCALE GENOMIC DNA]</scope>
</reference>
<dbReference type="SUPFAM" id="SSF53098">
    <property type="entry name" value="Ribonuclease H-like"/>
    <property type="match status" value="1"/>
</dbReference>
<evidence type="ECO:0000313" key="2">
    <source>
        <dbReference type="EMBL" id="OHB03686.1"/>
    </source>
</evidence>
<dbReference type="GO" id="GO:0003676">
    <property type="term" value="F:nucleic acid binding"/>
    <property type="evidence" value="ECO:0007669"/>
    <property type="project" value="InterPro"/>
</dbReference>
<dbReference type="InterPro" id="IPR036397">
    <property type="entry name" value="RNaseH_sf"/>
</dbReference>
<dbReference type="InterPro" id="IPR012337">
    <property type="entry name" value="RNaseH-like_sf"/>
</dbReference>
<dbReference type="Gene3D" id="3.30.420.10">
    <property type="entry name" value="Ribonuclease H-like superfamily/Ribonuclease H"/>
    <property type="match status" value="1"/>
</dbReference>
<accession>A0A1G2U2D8</accession>
<dbReference type="AlphaFoldDB" id="A0A1G2U2D8"/>